<accession>A0A5E4SND9</accession>
<organism evidence="1 2">
    <name type="scientific">Pandoraea pneumonica</name>
    <dbReference type="NCBI Taxonomy" id="2508299"/>
    <lineage>
        <taxon>Bacteria</taxon>
        <taxon>Pseudomonadati</taxon>
        <taxon>Pseudomonadota</taxon>
        <taxon>Betaproteobacteria</taxon>
        <taxon>Burkholderiales</taxon>
        <taxon>Burkholderiaceae</taxon>
        <taxon>Pandoraea</taxon>
    </lineage>
</organism>
<dbReference type="Proteomes" id="UP000366945">
    <property type="component" value="Unassembled WGS sequence"/>
</dbReference>
<dbReference type="EMBL" id="CABPSK010000001">
    <property type="protein sequence ID" value="VVD76601.1"/>
    <property type="molecule type" value="Genomic_DNA"/>
</dbReference>
<dbReference type="RefSeq" id="WP_150678258.1">
    <property type="nucleotide sequence ID" value="NZ_CABPSK010000001.1"/>
</dbReference>
<reference evidence="1 2" key="1">
    <citation type="submission" date="2019-08" db="EMBL/GenBank/DDBJ databases">
        <authorList>
            <person name="Peeters C."/>
        </authorList>
    </citation>
    <scope>NUCLEOTIDE SEQUENCE [LARGE SCALE GENOMIC DNA]</scope>
    <source>
        <strain evidence="1 2">LMG 31114</strain>
    </source>
</reference>
<evidence type="ECO:0000313" key="2">
    <source>
        <dbReference type="Proteomes" id="UP000366945"/>
    </source>
</evidence>
<keyword evidence="2" id="KW-1185">Reference proteome</keyword>
<protein>
    <submittedName>
        <fullName evidence="1">Uncharacterized protein</fullName>
    </submittedName>
</protein>
<dbReference type="AlphaFoldDB" id="A0A5E4SND9"/>
<proteinExistence type="predicted"/>
<evidence type="ECO:0000313" key="1">
    <source>
        <dbReference type="EMBL" id="VVD76601.1"/>
    </source>
</evidence>
<sequence>MPEIHLHDRLRAHALRNAHPLPQEVSIAIPETPNVVDENPRARCVIGLAGASGVVDGIAATLSAVSSQLTSPAAATMTAGSSTVLWSTGALLAEAGNWAASGYDKLAGVTNWLSFSAGAAGFTATRTSGNTASYAGYASSALWGMGAIANTAQAVADSARNPWSRGFQVASGALNLSASVLSGMSVRAADNDESDYAAWYALGSSIAWGAGSVMTLASGSLASVSMSSVPPPQA</sequence>
<gene>
    <name evidence="1" type="ORF">PPN31114_00905</name>
</gene>
<name>A0A5E4SND9_9BURK</name>
<dbReference type="GeneID" id="300402963"/>